<dbReference type="KEGG" id="prz:GZH47_32935"/>
<evidence type="ECO:0000313" key="1">
    <source>
        <dbReference type="EMBL" id="QHW35700.1"/>
    </source>
</evidence>
<keyword evidence="2" id="KW-1185">Reference proteome</keyword>
<evidence type="ECO:0000313" key="2">
    <source>
        <dbReference type="Proteomes" id="UP000479114"/>
    </source>
</evidence>
<sequence length="1227" mass="136201">MTTTNRNAKKAHMETMKAQQARKSMLRNAIKSHKQSMKAARPVAADNPLATNQGIISAMQVFGIEQGIINRILFGIGEGMGLIVQLRDPALVAGLTDADRAEIERFVNAHDKLPAVVRKPKRVSVQVSKASVHKMRYDLDGMDIFSTLNYSDPGSTQADTGYQVIQENQLSELLASAPVEVVFTRNVGGEIVESPRRLSLMRWVHVVDMYVSLPEDEIDAETQELLTMQELMMRNGYLFANEDGEIVRANYLYQSASQARQLQGIFLSEECPHTPAEVLMMLGHDFLAYSKRKAAGVYELDITKMLKRFGLAGTSSIPSRTIDIGQDTVNLENGEYMIVGGRHTMMVIEDRYAVVKRGLYKVMDPKTRSMKTLDAAEINQTMAVGDGLVFCDEEVYAALLAEFGQESDAWQIRLTPFTKGLMVFVPDMRAIVGANGKPLYDANIVATKSAVKGDYRAIAKDFKIQLRVALFNKSMGQTKPYTLLPYQMTHGTSVTAKDLINTLDVHLNGVLDDMNDPHRMATRLGLYSIQDMGNDMTLEEIEAAEKKAIFNTHGLFLHHAPFTAHDAMMRRWSIELMHEQLEKWQYGSIPVEGHYRFMVQDPYAILNAGITQIRDDEGNLLVPENEGLEANTIFIKGRGENGKLEDITGQHVALGRNPMVGKEMQITKVAASTRYEAAVKKGGFRNLLVMSVHDFCTFAMGGADNDGDTGLTITENAIVRSVMKKPGIPVLDLHMKYDADGRLSGFGSGCPWSGDTGEVPSLEAPHVAQRDFIIQFTADQYTAEFRSAIHELSKEFVIRTLEPNKIGYMTNIATKLADAVRKIGYMIAGNLDQYGNKMNAPRNASAAAVLKSEIEQYESYIELLRLCQGWEIDRAKHGGAYMEQLAEELRFLKDPSLATFAKYKLKNGRTVWTNPVWLAEAKGKNGFNTNSVLSQVHAYVKNWKATQLDARLDEIMNDVDTYNVLTDMAQGIAIEPAVQKALEDAIRPIKGTYGAAIASAYDRFKAARDEALAQCNGDAAVAEELIELLEKERALDVASAVDAAQQSMTALEEGFDIVHIGYVAYHMTYANRRTNKRIDDVTGEVVEYQSGIGFPWTAAKRQFLNAARYVQFGNTGRTVLNEIKAGSFNMGTVVHTAKDAERMLDSVRNFGKVIVKYERNLLTKNSAYNIYAMSANGTMTQCGILYDSALRFLTGAPAYEVTVEDATYNGGHSVNMKVIARQPIELN</sequence>
<proteinExistence type="predicted"/>
<accession>A0A6C0PAU2</accession>
<dbReference type="Proteomes" id="UP000479114">
    <property type="component" value="Plasmid unnamed2"/>
</dbReference>
<keyword evidence="1" id="KW-0614">Plasmid</keyword>
<dbReference type="AlphaFoldDB" id="A0A6C0PAU2"/>
<name>A0A6C0PAU2_9BACL</name>
<reference evidence="1 2" key="1">
    <citation type="submission" date="2020-02" db="EMBL/GenBank/DDBJ databases">
        <title>Paenibacillus sp. nov., isolated from rhizosphere soil of tomato.</title>
        <authorList>
            <person name="Weon H.-Y."/>
            <person name="Lee S.A."/>
        </authorList>
    </citation>
    <scope>NUCLEOTIDE SEQUENCE [LARGE SCALE GENOMIC DNA]</scope>
    <source>
        <strain evidence="1 2">14171R-81</strain>
        <plasmid evidence="1 2">unnamed2</plasmid>
    </source>
</reference>
<organism evidence="1 2">
    <name type="scientific">Paenibacillus rhizovicinus</name>
    <dbReference type="NCBI Taxonomy" id="2704463"/>
    <lineage>
        <taxon>Bacteria</taxon>
        <taxon>Bacillati</taxon>
        <taxon>Bacillota</taxon>
        <taxon>Bacilli</taxon>
        <taxon>Bacillales</taxon>
        <taxon>Paenibacillaceae</taxon>
        <taxon>Paenibacillus</taxon>
    </lineage>
</organism>
<gene>
    <name evidence="1" type="ORF">GZH47_32935</name>
</gene>
<dbReference type="RefSeq" id="WP_162645834.1">
    <property type="nucleotide sequence ID" value="NZ_CP048288.1"/>
</dbReference>
<geneLocation type="plasmid" evidence="1 2">
    <name>unnamed2</name>
</geneLocation>
<protein>
    <submittedName>
        <fullName evidence="1">Uncharacterized protein</fullName>
    </submittedName>
</protein>
<dbReference type="EMBL" id="CP048288">
    <property type="protein sequence ID" value="QHW35700.1"/>
    <property type="molecule type" value="Genomic_DNA"/>
</dbReference>